<accession>A0A918KK87</accession>
<protein>
    <recommendedName>
        <fullName evidence="4">DUF2141 domain-containing protein</fullName>
    </recommendedName>
</protein>
<comment type="caution">
    <text evidence="2">The sequence shown here is derived from an EMBL/GenBank/DDBJ whole genome shotgun (WGS) entry which is preliminary data.</text>
</comment>
<dbReference type="RefSeq" id="WP_189582909.1">
    <property type="nucleotide sequence ID" value="NZ_BMYV01000001.1"/>
</dbReference>
<dbReference type="EMBL" id="BMYV01000001">
    <property type="protein sequence ID" value="GGX64133.1"/>
    <property type="molecule type" value="Genomic_DNA"/>
</dbReference>
<sequence>MFVTLKKTTTTQGFKMVSLAGMMTLVSAMTSVAADTPAWKHQPGDIPVIVKLMDVVPADQLAGEVGGPIYVSIQKREDYQSMKGFGGIIKTPVAGEMTATFHVDAPGDYSVSIWHDRDDDGRFSMDASYNVLDSWGASGTPPPNAAPTFDDVKITVPNMGADVTIKMINPS</sequence>
<evidence type="ECO:0000313" key="3">
    <source>
        <dbReference type="Proteomes" id="UP000600865"/>
    </source>
</evidence>
<feature type="signal peptide" evidence="1">
    <location>
        <begin position="1"/>
        <end position="33"/>
    </location>
</feature>
<reference evidence="2 3" key="1">
    <citation type="journal article" date="2014" name="Int. J. Syst. Evol. Microbiol.">
        <title>Complete genome sequence of Corynebacterium casei LMG S-19264T (=DSM 44701T), isolated from a smear-ripened cheese.</title>
        <authorList>
            <consortium name="US DOE Joint Genome Institute (JGI-PGF)"/>
            <person name="Walter F."/>
            <person name="Albersmeier A."/>
            <person name="Kalinowski J."/>
            <person name="Ruckert C."/>
        </authorList>
    </citation>
    <scope>NUCLEOTIDE SEQUENCE [LARGE SCALE GENOMIC DNA]</scope>
    <source>
        <strain evidence="2 3">KCTC 23968</strain>
    </source>
</reference>
<organism evidence="2 3">
    <name type="scientific">Litorimonas cladophorae</name>
    <dbReference type="NCBI Taxonomy" id="1220491"/>
    <lineage>
        <taxon>Bacteria</taxon>
        <taxon>Pseudomonadati</taxon>
        <taxon>Pseudomonadota</taxon>
        <taxon>Alphaproteobacteria</taxon>
        <taxon>Maricaulales</taxon>
        <taxon>Robiginitomaculaceae</taxon>
    </lineage>
</organism>
<evidence type="ECO:0008006" key="4">
    <source>
        <dbReference type="Google" id="ProtNLM"/>
    </source>
</evidence>
<dbReference type="AlphaFoldDB" id="A0A918KK87"/>
<keyword evidence="3" id="KW-1185">Reference proteome</keyword>
<feature type="chain" id="PRO_5037863295" description="DUF2141 domain-containing protein" evidence="1">
    <location>
        <begin position="34"/>
        <end position="171"/>
    </location>
</feature>
<gene>
    <name evidence="2" type="ORF">GCM10011309_12740</name>
</gene>
<evidence type="ECO:0000256" key="1">
    <source>
        <dbReference type="SAM" id="SignalP"/>
    </source>
</evidence>
<keyword evidence="1" id="KW-0732">Signal</keyword>
<proteinExistence type="predicted"/>
<dbReference type="InterPro" id="IPR018673">
    <property type="entry name" value="DUF2141"/>
</dbReference>
<dbReference type="Pfam" id="PF09912">
    <property type="entry name" value="DUF2141"/>
    <property type="match status" value="1"/>
</dbReference>
<name>A0A918KK87_9PROT</name>
<evidence type="ECO:0000313" key="2">
    <source>
        <dbReference type="EMBL" id="GGX64133.1"/>
    </source>
</evidence>
<dbReference type="Proteomes" id="UP000600865">
    <property type="component" value="Unassembled WGS sequence"/>
</dbReference>